<dbReference type="Gene3D" id="3.90.380.10">
    <property type="entry name" value="Naphthalene 1,2-dioxygenase Alpha Subunit, Chain A, domain 1"/>
    <property type="match status" value="1"/>
</dbReference>
<keyword evidence="2" id="KW-0001">2Fe-2S</keyword>
<organism evidence="8 9">
    <name type="scientific">Rhizorhabdus dicambivorans</name>
    <dbReference type="NCBI Taxonomy" id="1850238"/>
    <lineage>
        <taxon>Bacteria</taxon>
        <taxon>Pseudomonadati</taxon>
        <taxon>Pseudomonadota</taxon>
        <taxon>Alphaproteobacteria</taxon>
        <taxon>Sphingomonadales</taxon>
        <taxon>Sphingomonadaceae</taxon>
        <taxon>Rhizorhabdus</taxon>
    </lineage>
</organism>
<evidence type="ECO:0000313" key="8">
    <source>
        <dbReference type="EMBL" id="PCE40065.1"/>
    </source>
</evidence>
<accession>A0A2A4FMT0</accession>
<dbReference type="Pfam" id="PF00848">
    <property type="entry name" value="Ring_hydroxyl_A"/>
    <property type="match status" value="1"/>
</dbReference>
<evidence type="ECO:0000256" key="4">
    <source>
        <dbReference type="ARBA" id="ARBA00023002"/>
    </source>
</evidence>
<dbReference type="GO" id="GO:0005506">
    <property type="term" value="F:iron ion binding"/>
    <property type="evidence" value="ECO:0007669"/>
    <property type="project" value="InterPro"/>
</dbReference>
<dbReference type="OrthoDB" id="7456916at2"/>
<reference evidence="8 9" key="1">
    <citation type="submission" date="2017-09" db="EMBL/GenBank/DDBJ databases">
        <title>The Catabolism of 3,6-Dichlorosalicylic acid is Initiated by the Cytochrome P450 Monooxygenase DsmABC in Rhizorhabdus dicambivorans Ndbn-20.</title>
        <authorList>
            <person name="Na L."/>
        </authorList>
    </citation>
    <scope>NUCLEOTIDE SEQUENCE [LARGE SCALE GENOMIC DNA]</scope>
    <source>
        <strain evidence="8 9">Ndbn-20m</strain>
    </source>
</reference>
<evidence type="ECO:0000256" key="2">
    <source>
        <dbReference type="ARBA" id="ARBA00022714"/>
    </source>
</evidence>
<name>A0A2A4FMT0_9SPHN</name>
<keyword evidence="4" id="KW-0560">Oxidoreductase</keyword>
<evidence type="ECO:0000256" key="5">
    <source>
        <dbReference type="ARBA" id="ARBA00023004"/>
    </source>
</evidence>
<dbReference type="PRINTS" id="PR00090">
    <property type="entry name" value="RNGDIOXGNASE"/>
</dbReference>
<comment type="similarity">
    <text evidence="1">Belongs to the bacterial ring-hydroxylating dioxygenase alpha subunit family.</text>
</comment>
<dbReference type="EMBL" id="NWUF01000036">
    <property type="protein sequence ID" value="PCE40065.1"/>
    <property type="molecule type" value="Genomic_DNA"/>
</dbReference>
<dbReference type="Gene3D" id="2.102.10.10">
    <property type="entry name" value="Rieske [2Fe-2S] iron-sulphur domain"/>
    <property type="match status" value="1"/>
</dbReference>
<dbReference type="AlphaFoldDB" id="A0A2A4FMT0"/>
<keyword evidence="9" id="KW-1185">Reference proteome</keyword>
<protein>
    <submittedName>
        <fullName evidence="8">Ribosomal subunit interface protein</fullName>
    </submittedName>
</protein>
<dbReference type="InterPro" id="IPR015879">
    <property type="entry name" value="Ring_hydroxy_dOase_asu_C_dom"/>
</dbReference>
<dbReference type="InterPro" id="IPR017941">
    <property type="entry name" value="Rieske_2Fe-2S"/>
</dbReference>
<dbReference type="CDD" id="cd08879">
    <property type="entry name" value="RHO_alpha_C_AntDO-like"/>
    <property type="match status" value="1"/>
</dbReference>
<dbReference type="InterPro" id="IPR036922">
    <property type="entry name" value="Rieske_2Fe-2S_sf"/>
</dbReference>
<gene>
    <name evidence="8" type="ORF">COO09_22165</name>
</gene>
<dbReference type="SUPFAM" id="SSF50022">
    <property type="entry name" value="ISP domain"/>
    <property type="match status" value="1"/>
</dbReference>
<dbReference type="GO" id="GO:0016491">
    <property type="term" value="F:oxidoreductase activity"/>
    <property type="evidence" value="ECO:0007669"/>
    <property type="project" value="UniProtKB-KW"/>
</dbReference>
<dbReference type="PANTHER" id="PTHR43756">
    <property type="entry name" value="CHOLINE MONOOXYGENASE, CHLOROPLASTIC"/>
    <property type="match status" value="1"/>
</dbReference>
<dbReference type="InterPro" id="IPR001663">
    <property type="entry name" value="Rng_hydr_dOase-A"/>
</dbReference>
<evidence type="ECO:0000259" key="7">
    <source>
        <dbReference type="PROSITE" id="PS51296"/>
    </source>
</evidence>
<dbReference type="PANTHER" id="PTHR43756:SF1">
    <property type="entry name" value="3-PHENYLPROPIONATE_CINNAMIC ACID DIOXYGENASE SUBUNIT ALPHA"/>
    <property type="match status" value="1"/>
</dbReference>
<keyword evidence="5" id="KW-0408">Iron</keyword>
<dbReference type="PROSITE" id="PS51296">
    <property type="entry name" value="RIESKE"/>
    <property type="match status" value="1"/>
</dbReference>
<keyword evidence="3" id="KW-0479">Metal-binding</keyword>
<evidence type="ECO:0000256" key="3">
    <source>
        <dbReference type="ARBA" id="ARBA00022723"/>
    </source>
</evidence>
<evidence type="ECO:0000256" key="6">
    <source>
        <dbReference type="ARBA" id="ARBA00023014"/>
    </source>
</evidence>
<sequence>MTDAYRLKDLIDDRAEAGVFRVSRSLFNDAALFEEELRHVFEGGWLFLGLASQAPERHDFFTARAGRVPVLISRGQDGELRCFLNACPHKGARIAPFPTGNTKLHVCPYHSWSFDSAGICKNIKWQKSGDYADAFHEQDHNLVQIPKFGEYRGLLFGSLNEDVPSLEEHLGEARKMLDLVVDQSDRGLELVPGRVRFTYAANWKLQLENCTDQYHFTSTHPSYIRALEDRSRKNSAEAVQSSLSSSSFWKAGGDEIVAGSFAFDHGHAVAWGKMDVGPSLPLYDRADELAKRFGEARRNWMFNMRNLTVFPNMQIAENASSQLRVIHPIAHDMTEMETWCLAPIGESSAARTLRIRQYEDFFNPTGMATPDDTAVYEECQRGLSTREPSWLQGHARGSISTTAGGNSLSDSIDMLPAFSVAGSGQLADETLFRSYYRAWAERMKGALV</sequence>
<proteinExistence type="inferred from homology"/>
<dbReference type="RefSeq" id="WP_066969253.1">
    <property type="nucleotide sequence ID" value="NZ_NWUF01000036.1"/>
</dbReference>
<dbReference type="GO" id="GO:0051537">
    <property type="term" value="F:2 iron, 2 sulfur cluster binding"/>
    <property type="evidence" value="ECO:0007669"/>
    <property type="project" value="UniProtKB-KW"/>
</dbReference>
<dbReference type="Pfam" id="PF00355">
    <property type="entry name" value="Rieske"/>
    <property type="match status" value="1"/>
</dbReference>
<evidence type="ECO:0000313" key="9">
    <source>
        <dbReference type="Proteomes" id="UP000218934"/>
    </source>
</evidence>
<feature type="domain" description="Rieske" evidence="7">
    <location>
        <begin position="45"/>
        <end position="145"/>
    </location>
</feature>
<dbReference type="KEGG" id="rdi:CMV14_15895"/>
<evidence type="ECO:0000256" key="1">
    <source>
        <dbReference type="ARBA" id="ARBA00008751"/>
    </source>
</evidence>
<keyword evidence="6" id="KW-0411">Iron-sulfur</keyword>
<dbReference type="SUPFAM" id="SSF55961">
    <property type="entry name" value="Bet v1-like"/>
    <property type="match status" value="1"/>
</dbReference>
<comment type="caution">
    <text evidence="8">The sequence shown here is derived from an EMBL/GenBank/DDBJ whole genome shotgun (WGS) entry which is preliminary data.</text>
</comment>
<dbReference type="Proteomes" id="UP000218934">
    <property type="component" value="Unassembled WGS sequence"/>
</dbReference>